<reference evidence="2 3" key="1">
    <citation type="submission" date="2024-04" db="EMBL/GenBank/DDBJ databases">
        <title>Tritrichomonas musculus Genome.</title>
        <authorList>
            <person name="Alves-Ferreira E."/>
            <person name="Grigg M."/>
            <person name="Lorenzi H."/>
            <person name="Galac M."/>
        </authorList>
    </citation>
    <scope>NUCLEOTIDE SEQUENCE [LARGE SCALE GENOMIC DNA]</scope>
    <source>
        <strain evidence="2 3">EAF2021</strain>
    </source>
</reference>
<name>A0ABR2JLC0_9EUKA</name>
<proteinExistence type="predicted"/>
<evidence type="ECO:0000313" key="2">
    <source>
        <dbReference type="EMBL" id="KAK8878504.1"/>
    </source>
</evidence>
<dbReference type="EMBL" id="JAPFFF010000011">
    <property type="protein sequence ID" value="KAK8878504.1"/>
    <property type="molecule type" value="Genomic_DNA"/>
</dbReference>
<sequence length="337" mass="38986">MSNQKQEKTKTQKKQKEASSTKKESNLSLNEIPEKLKVYVSQEIWDKWSPIRRESFTQIIKNPNAFFYRNRPPGDPQKYGPFTNEEEAQFLERLKYFRDELNVNDGLWGLFSIPIRGRVGYQCSNFYRLLIKNKKVEDDHYEVQEDGKLKFLHGNKSSISAEVIKKLENEAFLFIKQCLQTEDGVVPTVSEPIIVGPENNSNTTQTTKPFKCSRASKEIIKYLGHQRSIQQKKSIQQPISLGAKKFSSGGTIHSFSEENNRFICPIFGAIDPLSNEPIDTPMMDSNGYVMDLKSWRRVFRHNETPPCQMVAKDESDLIELNSKNFNEFRLQILNIVC</sequence>
<feature type="compositionally biased region" description="Basic and acidic residues" evidence="1">
    <location>
        <begin position="1"/>
        <end position="25"/>
    </location>
</feature>
<dbReference type="Proteomes" id="UP001470230">
    <property type="component" value="Unassembled WGS sequence"/>
</dbReference>
<feature type="region of interest" description="Disordered" evidence="1">
    <location>
        <begin position="1"/>
        <end position="26"/>
    </location>
</feature>
<evidence type="ECO:0000256" key="1">
    <source>
        <dbReference type="SAM" id="MobiDB-lite"/>
    </source>
</evidence>
<protein>
    <recommendedName>
        <fullName evidence="4">Myb-like domain-containing protein</fullName>
    </recommendedName>
</protein>
<keyword evidence="3" id="KW-1185">Reference proteome</keyword>
<evidence type="ECO:0000313" key="3">
    <source>
        <dbReference type="Proteomes" id="UP001470230"/>
    </source>
</evidence>
<organism evidence="2 3">
    <name type="scientific">Tritrichomonas musculus</name>
    <dbReference type="NCBI Taxonomy" id="1915356"/>
    <lineage>
        <taxon>Eukaryota</taxon>
        <taxon>Metamonada</taxon>
        <taxon>Parabasalia</taxon>
        <taxon>Tritrichomonadida</taxon>
        <taxon>Tritrichomonadidae</taxon>
        <taxon>Tritrichomonas</taxon>
    </lineage>
</organism>
<accession>A0ABR2JLC0</accession>
<gene>
    <name evidence="2" type="ORF">M9Y10_005279</name>
</gene>
<comment type="caution">
    <text evidence="2">The sequence shown here is derived from an EMBL/GenBank/DDBJ whole genome shotgun (WGS) entry which is preliminary data.</text>
</comment>
<evidence type="ECO:0008006" key="4">
    <source>
        <dbReference type="Google" id="ProtNLM"/>
    </source>
</evidence>